<evidence type="ECO:0000313" key="3">
    <source>
        <dbReference type="Proteomes" id="UP001165079"/>
    </source>
</evidence>
<keyword evidence="2" id="KW-0449">Lipoprotein</keyword>
<dbReference type="Proteomes" id="UP001165079">
    <property type="component" value="Unassembled WGS sequence"/>
</dbReference>
<sequence>MVNHGPREGTMVALTFDADLTEFMKKQLESGEVATYHNEPLLAYLEKEKVAATFFMTGMWAGQYGDVAKRIAGNPLFELANHTYSHQAFTDKCYGLAFEDDPAAMLADVDRTFGVLEALGGNQTRYFRYPGLCHDERALEALAPLGVTVVDGDVVSGDPFAEASQPIVDAVLGKAKAGSVVIMHIGGPNAPQTHKALPKIVEGLRAKGMTFGRLSEVLGA</sequence>
<dbReference type="EMBL" id="BSTX01000001">
    <property type="protein sequence ID" value="GLZ75394.1"/>
    <property type="molecule type" value="Genomic_DNA"/>
</dbReference>
<accession>A0A9W6W6B4</accession>
<dbReference type="GO" id="GO:0016810">
    <property type="term" value="F:hydrolase activity, acting on carbon-nitrogen (but not peptide) bonds"/>
    <property type="evidence" value="ECO:0007669"/>
    <property type="project" value="InterPro"/>
</dbReference>
<dbReference type="InterPro" id="IPR050248">
    <property type="entry name" value="Polysacc_deacetylase_ArnD"/>
</dbReference>
<gene>
    <name evidence="2" type="ORF">Afil01_02010</name>
</gene>
<dbReference type="PANTHER" id="PTHR10587">
    <property type="entry name" value="GLYCOSYL TRANSFERASE-RELATED"/>
    <property type="match status" value="1"/>
</dbReference>
<evidence type="ECO:0000313" key="2">
    <source>
        <dbReference type="EMBL" id="GLZ75394.1"/>
    </source>
</evidence>
<dbReference type="PROSITE" id="PS51677">
    <property type="entry name" value="NODB"/>
    <property type="match status" value="1"/>
</dbReference>
<evidence type="ECO:0000259" key="1">
    <source>
        <dbReference type="PROSITE" id="PS51677"/>
    </source>
</evidence>
<dbReference type="InterPro" id="IPR002509">
    <property type="entry name" value="NODB_dom"/>
</dbReference>
<dbReference type="PANTHER" id="PTHR10587:SF134">
    <property type="entry name" value="SECRETED PROTEIN"/>
    <property type="match status" value="1"/>
</dbReference>
<dbReference type="Pfam" id="PF01522">
    <property type="entry name" value="Polysacc_deac_1"/>
    <property type="match status" value="1"/>
</dbReference>
<name>A0A9W6W6B4_9ACTN</name>
<proteinExistence type="predicted"/>
<feature type="domain" description="NodB homology" evidence="1">
    <location>
        <begin position="10"/>
        <end position="212"/>
    </location>
</feature>
<keyword evidence="3" id="KW-1185">Reference proteome</keyword>
<comment type="caution">
    <text evidence="2">The sequence shown here is derived from an EMBL/GenBank/DDBJ whole genome shotgun (WGS) entry which is preliminary data.</text>
</comment>
<dbReference type="AlphaFoldDB" id="A0A9W6W6B4"/>
<organism evidence="2 3">
    <name type="scientific">Actinorhabdospora filicis</name>
    <dbReference type="NCBI Taxonomy" id="1785913"/>
    <lineage>
        <taxon>Bacteria</taxon>
        <taxon>Bacillati</taxon>
        <taxon>Actinomycetota</taxon>
        <taxon>Actinomycetes</taxon>
        <taxon>Micromonosporales</taxon>
        <taxon>Micromonosporaceae</taxon>
        <taxon>Actinorhabdospora</taxon>
    </lineage>
</organism>
<protein>
    <submittedName>
        <fullName evidence="2">Lipoprotein</fullName>
    </submittedName>
</protein>
<reference evidence="2" key="1">
    <citation type="submission" date="2023-03" db="EMBL/GenBank/DDBJ databases">
        <title>Actinorhabdospora filicis NBRC 111898.</title>
        <authorList>
            <person name="Ichikawa N."/>
            <person name="Sato H."/>
            <person name="Tonouchi N."/>
        </authorList>
    </citation>
    <scope>NUCLEOTIDE SEQUENCE</scope>
    <source>
        <strain evidence="2">NBRC 111898</strain>
    </source>
</reference>
<dbReference type="InterPro" id="IPR011330">
    <property type="entry name" value="Glyco_hydro/deAcase_b/a-brl"/>
</dbReference>
<dbReference type="Gene3D" id="3.20.20.370">
    <property type="entry name" value="Glycoside hydrolase/deacetylase"/>
    <property type="match status" value="1"/>
</dbReference>
<dbReference type="SUPFAM" id="SSF88713">
    <property type="entry name" value="Glycoside hydrolase/deacetylase"/>
    <property type="match status" value="1"/>
</dbReference>
<dbReference type="GO" id="GO:0005975">
    <property type="term" value="P:carbohydrate metabolic process"/>
    <property type="evidence" value="ECO:0007669"/>
    <property type="project" value="InterPro"/>
</dbReference>